<dbReference type="RefSeq" id="WP_213110443.1">
    <property type="nucleotide sequence ID" value="NZ_JAGYPJ010000001.1"/>
</dbReference>
<dbReference type="Proteomes" id="UP000682713">
    <property type="component" value="Unassembled WGS sequence"/>
</dbReference>
<comment type="caution">
    <text evidence="5">The sequence shown here is derived from an EMBL/GenBank/DDBJ whole genome shotgun (WGS) entry which is preliminary data.</text>
</comment>
<organism evidence="5 6">
    <name type="scientific">Lederbergia citrisecunda</name>
    <dbReference type="NCBI Taxonomy" id="2833583"/>
    <lineage>
        <taxon>Bacteria</taxon>
        <taxon>Bacillati</taxon>
        <taxon>Bacillota</taxon>
        <taxon>Bacilli</taxon>
        <taxon>Bacillales</taxon>
        <taxon>Bacillaceae</taxon>
        <taxon>Lederbergia</taxon>
    </lineage>
</organism>
<dbReference type="AlphaFoldDB" id="A0A942TN52"/>
<dbReference type="Gene3D" id="1.10.287.130">
    <property type="match status" value="1"/>
</dbReference>
<reference evidence="5 6" key="1">
    <citation type="submission" date="2021-05" db="EMBL/GenBank/DDBJ databases">
        <title>Novel Bacillus species.</title>
        <authorList>
            <person name="Liu G."/>
        </authorList>
    </citation>
    <scope>NUCLEOTIDE SEQUENCE [LARGE SCALE GENOMIC DNA]</scope>
    <source>
        <strain evidence="5 6">FJAT-49732</strain>
    </source>
</reference>
<dbReference type="InterPro" id="IPR039506">
    <property type="entry name" value="SPOB_a"/>
</dbReference>
<feature type="domain" description="Sporulation initiation phosphotransferase B C-terminal" evidence="4">
    <location>
        <begin position="63"/>
        <end position="176"/>
    </location>
</feature>
<name>A0A942TN52_9BACI</name>
<evidence type="ECO:0000256" key="2">
    <source>
        <dbReference type="ARBA" id="ARBA00022679"/>
    </source>
</evidence>
<proteinExistence type="predicted"/>
<keyword evidence="6" id="KW-1185">Reference proteome</keyword>
<dbReference type="Pfam" id="PF14682">
    <property type="entry name" value="SPOB_ab"/>
    <property type="match status" value="1"/>
</dbReference>
<dbReference type="InterPro" id="IPR016122">
    <property type="entry name" value="SpoOB_C"/>
</dbReference>
<protein>
    <submittedName>
        <fullName evidence="5">Spo0B domain-containing protein</fullName>
    </submittedName>
</protein>
<keyword evidence="2" id="KW-0808">Transferase</keyword>
<sequence>MMNELLNVMNVMNVIQNTRHDWLNKIQLIKAYISLGKLDQAERVINEIILDTQNEARLSNMKLPQFAVMLLTHNWGKYAFKIEYEIVDNVRTDLVDDAVLTNWTRSFFDELNRCANPLFENHLYITLEQFDDHIHFQFHYNGLLENSSQLIEWLANEKSFPNAIKIPEITDSEMVIDVFF</sequence>
<dbReference type="Pfam" id="PF14689">
    <property type="entry name" value="SPOB_a"/>
    <property type="match status" value="1"/>
</dbReference>
<dbReference type="SUPFAM" id="SSF55890">
    <property type="entry name" value="Sporulation response regulatory protein Spo0B"/>
    <property type="match status" value="1"/>
</dbReference>
<evidence type="ECO:0000256" key="3">
    <source>
        <dbReference type="ARBA" id="ARBA00022777"/>
    </source>
</evidence>
<keyword evidence="1" id="KW-0597">Phosphoprotein</keyword>
<dbReference type="EMBL" id="JAGYPJ010000001">
    <property type="protein sequence ID" value="MBS4199801.1"/>
    <property type="molecule type" value="Genomic_DNA"/>
</dbReference>
<evidence type="ECO:0000259" key="4">
    <source>
        <dbReference type="SMART" id="SM01317"/>
    </source>
</evidence>
<dbReference type="SMART" id="SM01317">
    <property type="entry name" value="SPOB_ab"/>
    <property type="match status" value="1"/>
</dbReference>
<gene>
    <name evidence="5" type="ORF">KHA93_09040</name>
</gene>
<accession>A0A942TN52</accession>
<evidence type="ECO:0000313" key="6">
    <source>
        <dbReference type="Proteomes" id="UP000682713"/>
    </source>
</evidence>
<evidence type="ECO:0000313" key="5">
    <source>
        <dbReference type="EMBL" id="MBS4199801.1"/>
    </source>
</evidence>
<keyword evidence="3" id="KW-0418">Kinase</keyword>
<evidence type="ECO:0000256" key="1">
    <source>
        <dbReference type="ARBA" id="ARBA00022553"/>
    </source>
</evidence>
<dbReference type="GO" id="GO:0000155">
    <property type="term" value="F:phosphorelay sensor kinase activity"/>
    <property type="evidence" value="ECO:0007669"/>
    <property type="project" value="InterPro"/>
</dbReference>
<dbReference type="InterPro" id="IPR037100">
    <property type="entry name" value="Spo0B_C_sf"/>
</dbReference>
<dbReference type="InterPro" id="IPR016120">
    <property type="entry name" value="Sig_transdc_His_kin_SpoOB"/>
</dbReference>
<dbReference type="Gene3D" id="3.30.565.30">
    <property type="entry name" value="Sporulation initiation phosphotransferase B (SpoOB), C-terminal domain"/>
    <property type="match status" value="1"/>
</dbReference>